<comment type="caution">
    <text evidence="1">The sequence shown here is derived from an EMBL/GenBank/DDBJ whole genome shotgun (WGS) entry which is preliminary data.</text>
</comment>
<keyword evidence="2" id="KW-1185">Reference proteome</keyword>
<evidence type="ECO:0000313" key="1">
    <source>
        <dbReference type="EMBL" id="TLM73022.1"/>
    </source>
</evidence>
<gene>
    <name evidence="1" type="ORF">FDY93_19215</name>
</gene>
<name>A0ABY2UCG3_9GAMM</name>
<evidence type="ECO:0000313" key="2">
    <source>
        <dbReference type="Proteomes" id="UP000306791"/>
    </source>
</evidence>
<accession>A0ABY2UCG3</accession>
<dbReference type="Proteomes" id="UP000306791">
    <property type="component" value="Unassembled WGS sequence"/>
</dbReference>
<dbReference type="RefSeq" id="WP_138237372.1">
    <property type="nucleotide sequence ID" value="NZ_CP185860.1"/>
</dbReference>
<proteinExistence type="predicted"/>
<reference evidence="1 2" key="1">
    <citation type="submission" date="2019-05" db="EMBL/GenBank/DDBJ databases">
        <title>Microbulbifer harenosus sp. nov., an alginate-degrading bacterium isolated from coastal sand.</title>
        <authorList>
            <person name="Huang H."/>
            <person name="Mo K."/>
            <person name="Bao S."/>
        </authorList>
    </citation>
    <scope>NUCLEOTIDE SEQUENCE [LARGE SCALE GENOMIC DNA]</scope>
    <source>
        <strain evidence="1 2">HB161719</strain>
    </source>
</reference>
<organism evidence="1 2">
    <name type="scientific">Microbulbifer harenosus</name>
    <dbReference type="NCBI Taxonomy" id="2576840"/>
    <lineage>
        <taxon>Bacteria</taxon>
        <taxon>Pseudomonadati</taxon>
        <taxon>Pseudomonadota</taxon>
        <taxon>Gammaproteobacteria</taxon>
        <taxon>Cellvibrionales</taxon>
        <taxon>Microbulbiferaceae</taxon>
        <taxon>Microbulbifer</taxon>
    </lineage>
</organism>
<protein>
    <submittedName>
        <fullName evidence="1">Uncharacterized protein</fullName>
    </submittedName>
</protein>
<dbReference type="EMBL" id="VANI01000043">
    <property type="protein sequence ID" value="TLM73022.1"/>
    <property type="molecule type" value="Genomic_DNA"/>
</dbReference>
<sequence>MPNTEEQRLDVIKNCDILLQTILKPFAQTDGTPEGRMIAQLKWLKERAENRDLPLPVDRDMLGTLRRVYVDGELCRHASSPERVREEVEIHMKRLIRLTREAQFLLKPAYYPYVVRCIEALITLLQQAPRVLDQYEQGLIDELTRLKELLTRGQIEPPLMSYFPDYPNFREVYSITGSSIDDIPDGTFLIKTVANLLFEGIRPDSWVTPQDADRETANLRR</sequence>